<dbReference type="Proteomes" id="UP000267464">
    <property type="component" value="Unassembled WGS sequence"/>
</dbReference>
<dbReference type="SMART" id="SM00228">
    <property type="entry name" value="PDZ"/>
    <property type="match status" value="2"/>
</dbReference>
<dbReference type="GO" id="GO:0046872">
    <property type="term" value="F:metal ion binding"/>
    <property type="evidence" value="ECO:0007669"/>
    <property type="project" value="UniProtKB-KW"/>
</dbReference>
<evidence type="ECO:0000256" key="9">
    <source>
        <dbReference type="ARBA" id="ARBA00023049"/>
    </source>
</evidence>
<evidence type="ECO:0000256" key="11">
    <source>
        <dbReference type="RuleBase" id="RU362031"/>
    </source>
</evidence>
<comment type="caution">
    <text evidence="13">The sequence shown here is derived from an EMBL/GenBank/DDBJ whole genome shotgun (WGS) entry which is preliminary data.</text>
</comment>
<reference evidence="13 14" key="1">
    <citation type="submission" date="2018-08" db="EMBL/GenBank/DDBJ databases">
        <authorList>
            <person name="Khan S.A."/>
            <person name="Jeon C.O."/>
            <person name="Chun B.H."/>
            <person name="Jeong S.E."/>
        </authorList>
    </citation>
    <scope>NUCLEOTIDE SEQUENCE [LARGE SCALE GENOMIC DNA]</scope>
    <source>
        <strain evidence="13 14">S-16</strain>
    </source>
</reference>
<reference evidence="13 14" key="2">
    <citation type="submission" date="2018-12" db="EMBL/GenBank/DDBJ databases">
        <title>Rhizobacter gummiphilus sp. nov., a rubber-degrading bacterium isolated from the soil of a botanical garden in Japan.</title>
        <authorList>
            <person name="Shunsuke S.S."/>
        </authorList>
    </citation>
    <scope>NUCLEOTIDE SEQUENCE [LARGE SCALE GENOMIC DNA]</scope>
    <source>
        <strain evidence="13 14">S-16</strain>
    </source>
</reference>
<comment type="similarity">
    <text evidence="3 11">Belongs to the peptidase M50B family.</text>
</comment>
<dbReference type="InterPro" id="IPR004387">
    <property type="entry name" value="Pept_M50_Zn"/>
</dbReference>
<dbReference type="RefSeq" id="WP_124541288.1">
    <property type="nucleotide sequence ID" value="NZ_QUSW01000004.1"/>
</dbReference>
<dbReference type="GO" id="GO:0016020">
    <property type="term" value="C:membrane"/>
    <property type="evidence" value="ECO:0007669"/>
    <property type="project" value="UniProtKB-SubCell"/>
</dbReference>
<evidence type="ECO:0000256" key="4">
    <source>
        <dbReference type="ARBA" id="ARBA00022670"/>
    </source>
</evidence>
<dbReference type="GO" id="GO:0006508">
    <property type="term" value="P:proteolysis"/>
    <property type="evidence" value="ECO:0007669"/>
    <property type="project" value="UniProtKB-KW"/>
</dbReference>
<keyword evidence="10 11" id="KW-0472">Membrane</keyword>
<evidence type="ECO:0000256" key="10">
    <source>
        <dbReference type="ARBA" id="ARBA00023136"/>
    </source>
</evidence>
<keyword evidence="8 11" id="KW-1133">Transmembrane helix</keyword>
<keyword evidence="4 13" id="KW-0645">Protease</keyword>
<dbReference type="OrthoDB" id="9782003at2"/>
<evidence type="ECO:0000256" key="3">
    <source>
        <dbReference type="ARBA" id="ARBA00007931"/>
    </source>
</evidence>
<dbReference type="PANTHER" id="PTHR42837:SF2">
    <property type="entry name" value="MEMBRANE METALLOPROTEASE ARASP2, CHLOROPLASTIC-RELATED"/>
    <property type="match status" value="1"/>
</dbReference>
<dbReference type="Gene3D" id="2.30.42.10">
    <property type="match status" value="2"/>
</dbReference>
<dbReference type="EMBL" id="QUSW01000004">
    <property type="protein sequence ID" value="RQP23569.1"/>
    <property type="molecule type" value="Genomic_DNA"/>
</dbReference>
<gene>
    <name evidence="13" type="primary">rseP</name>
    <name evidence="13" type="ORF">DZC73_15600</name>
</gene>
<keyword evidence="14" id="KW-1185">Reference proteome</keyword>
<dbReference type="GO" id="GO:0004222">
    <property type="term" value="F:metalloendopeptidase activity"/>
    <property type="evidence" value="ECO:0007669"/>
    <property type="project" value="InterPro"/>
</dbReference>
<dbReference type="InterPro" id="IPR008915">
    <property type="entry name" value="Peptidase_M50"/>
</dbReference>
<evidence type="ECO:0000256" key="1">
    <source>
        <dbReference type="ARBA" id="ARBA00001947"/>
    </source>
</evidence>
<evidence type="ECO:0000256" key="6">
    <source>
        <dbReference type="ARBA" id="ARBA00022801"/>
    </source>
</evidence>
<dbReference type="Pfam" id="PF17820">
    <property type="entry name" value="PDZ_6"/>
    <property type="match status" value="1"/>
</dbReference>
<evidence type="ECO:0000256" key="8">
    <source>
        <dbReference type="ARBA" id="ARBA00022989"/>
    </source>
</evidence>
<dbReference type="InterPro" id="IPR001478">
    <property type="entry name" value="PDZ"/>
</dbReference>
<keyword evidence="9 11" id="KW-0482">Metalloprotease</keyword>
<name>A0A3N7JRD7_9BURK</name>
<keyword evidence="6 11" id="KW-0378">Hydrolase</keyword>
<dbReference type="SUPFAM" id="SSF50156">
    <property type="entry name" value="PDZ domain-like"/>
    <property type="match status" value="2"/>
</dbReference>
<evidence type="ECO:0000256" key="5">
    <source>
        <dbReference type="ARBA" id="ARBA00022692"/>
    </source>
</evidence>
<sequence>MISSAFFVNLLAFLVTIAVVILVHEYGHYRVAVACGVKVDRFSVGFGNVIWRRQPTPGGTEFVISAFPLGGYVRWIDDREGGVQPSERHQTFKSKSLLQRTAIVAAGPLANFALAVVLVAVANWIGVDEPQALMASPTPGSLAERAGIQPGELVRRVSRDGGEWRDVRSMADVSWELAQAVSHGEPLSLSLSSPRGHGERTVVLPIQDLPSHELDAATIRSIGLGLAFSEPVVSTPMPGGPAAKAGILAGDRVLSVDGKPIADAAGLIDIIRASAASGEPPLMTWRVERAGQVRELSVQPASRQEGASRVGYVDMRIGARPPTVLVRYGFFEGMAQGVTRTWESSGMTFRILGKMLIGQASLKNLSGPITIAEYAGQTAQMGLAFFIGFLAVISTSIGALNLLPLPFLDGGHLMYYLFEAVTGRPLSEQWFERLQRAGLVLVLLMMSLALYNDVARQLGQH</sequence>
<feature type="transmembrane region" description="Helical" evidence="11">
    <location>
        <begin position="434"/>
        <end position="451"/>
    </location>
</feature>
<evidence type="ECO:0000259" key="12">
    <source>
        <dbReference type="PROSITE" id="PS50106"/>
    </source>
</evidence>
<dbReference type="CDD" id="cd23081">
    <property type="entry name" value="cpPDZ_EcRseP-like"/>
    <property type="match status" value="1"/>
</dbReference>
<dbReference type="NCBIfam" id="TIGR00054">
    <property type="entry name" value="RIP metalloprotease RseP"/>
    <property type="match status" value="1"/>
</dbReference>
<evidence type="ECO:0000256" key="2">
    <source>
        <dbReference type="ARBA" id="ARBA00004141"/>
    </source>
</evidence>
<evidence type="ECO:0000313" key="13">
    <source>
        <dbReference type="EMBL" id="RQP23569.1"/>
    </source>
</evidence>
<dbReference type="CDD" id="cd06163">
    <property type="entry name" value="S2P-M50_PDZ_RseP-like"/>
    <property type="match status" value="1"/>
</dbReference>
<comment type="cofactor">
    <cofactor evidence="1 11">
        <name>Zn(2+)</name>
        <dbReference type="ChEBI" id="CHEBI:29105"/>
    </cofactor>
</comment>
<feature type="domain" description="PDZ" evidence="12">
    <location>
        <begin position="224"/>
        <end position="261"/>
    </location>
</feature>
<feature type="transmembrane region" description="Helical" evidence="11">
    <location>
        <begin position="6"/>
        <end position="23"/>
    </location>
</feature>
<dbReference type="PANTHER" id="PTHR42837">
    <property type="entry name" value="REGULATOR OF SIGMA-E PROTEASE RSEP"/>
    <property type="match status" value="1"/>
</dbReference>
<protein>
    <recommendedName>
        <fullName evidence="11">Zinc metalloprotease</fullName>
        <ecNumber evidence="11">3.4.24.-</ecNumber>
    </recommendedName>
</protein>
<keyword evidence="5 11" id="KW-0812">Transmembrane</keyword>
<dbReference type="AlphaFoldDB" id="A0A3N7JRD7"/>
<organism evidence="13 14">
    <name type="scientific">Piscinibacter terrae</name>
    <dbReference type="NCBI Taxonomy" id="2496871"/>
    <lineage>
        <taxon>Bacteria</taxon>
        <taxon>Pseudomonadati</taxon>
        <taxon>Pseudomonadota</taxon>
        <taxon>Betaproteobacteria</taxon>
        <taxon>Burkholderiales</taxon>
        <taxon>Sphaerotilaceae</taxon>
        <taxon>Piscinibacter</taxon>
    </lineage>
</organism>
<dbReference type="InterPro" id="IPR036034">
    <property type="entry name" value="PDZ_sf"/>
</dbReference>
<evidence type="ECO:0000256" key="7">
    <source>
        <dbReference type="ARBA" id="ARBA00022833"/>
    </source>
</evidence>
<proteinExistence type="inferred from homology"/>
<keyword evidence="7 11" id="KW-0862">Zinc</keyword>
<feature type="transmembrane region" description="Helical" evidence="11">
    <location>
        <begin position="383"/>
        <end position="408"/>
    </location>
</feature>
<feature type="transmembrane region" description="Helical" evidence="11">
    <location>
        <begin position="102"/>
        <end position="125"/>
    </location>
</feature>
<dbReference type="PROSITE" id="PS50106">
    <property type="entry name" value="PDZ"/>
    <property type="match status" value="1"/>
</dbReference>
<comment type="subcellular location">
    <subcellularLocation>
        <location evidence="2">Membrane</location>
        <topology evidence="2">Multi-pass membrane protein</topology>
    </subcellularLocation>
</comment>
<dbReference type="Pfam" id="PF02163">
    <property type="entry name" value="Peptidase_M50"/>
    <property type="match status" value="1"/>
</dbReference>
<dbReference type="InterPro" id="IPR041489">
    <property type="entry name" value="PDZ_6"/>
</dbReference>
<keyword evidence="11" id="KW-0479">Metal-binding</keyword>
<dbReference type="EC" id="3.4.24.-" evidence="11"/>
<evidence type="ECO:0000313" key="14">
    <source>
        <dbReference type="Proteomes" id="UP000267464"/>
    </source>
</evidence>
<accession>A0A3N7JRD7</accession>